<dbReference type="STRING" id="1555241.A0A4P9WZS3"/>
<evidence type="ECO:0000313" key="8">
    <source>
        <dbReference type="EMBL" id="RKO98172.1"/>
    </source>
</evidence>
<keyword evidence="3" id="KW-0853">WD repeat</keyword>
<sequence>MDVDGALPASGADDDDDDDAPGFYLDEGTVTAAEQPAALEDSDADEASKANQLAARLLSSAKTDDSEADEPLDESLVDTGASTLADPVINKEADAAWHDDDVLKVSLNRQNRTKKLRTSYADDMLSIQEYELRLRRQFHTMSAAKMGSTQGLGWANVDKRAAGKLGDATSKLLLSGNKKASTGLADLERVSIPSDRVDIQRLRDATISSPHNSIITSVKFHPNPQVPIMMTSGLDKTVKLFHIDAKDNPKLSSYRFKDLAPTCTSFAQQGKTAFITGEHRFFYTFNVETETMDICNQLSSSNYDYMFNNSKGIARHWANPSGSHVAMSANNLNGHLMFVSCRDRTLDYTLKMNGKASQVWFEQDGYTLWSAGHDAFMYQWDLRQRRCVGQWMDEGQQRSMSMAGSNDGRYLAVGSRSGVVNLYNRPALAASALAASDQAGKPKPVKTFMQLTTRLDSLCVHPGSQIMAMASRSRLDSLRLVHLPTQTVFSNWPTGSTPLHYVQCLDFSPNGGYLGVGNDRGRVLLFRLNAYTRSI</sequence>
<reference evidence="9" key="2">
    <citation type="submission" date="2018-04" db="EMBL/GenBank/DDBJ databases">
        <title>Leveraging single-cell genomics to expand the Fungal Tree of Life.</title>
        <authorList>
            <consortium name="DOE Joint Genome Institute"/>
            <person name="Ahrendt S.R."/>
            <person name="Quandt C.A."/>
            <person name="Ciobanu D."/>
            <person name="Clum A."/>
            <person name="Salamov A."/>
            <person name="Andreopoulos B."/>
            <person name="Cheng J.-F."/>
            <person name="Woyke T."/>
            <person name="Pelin A."/>
            <person name="Henrissat B."/>
            <person name="Benny G.L."/>
            <person name="Smith M.E."/>
            <person name="James T.Y."/>
            <person name="Grigoriev I.V."/>
        </authorList>
    </citation>
    <scope>NUCLEOTIDE SEQUENCE</scope>
    <source>
        <strain evidence="9">ATCC 52028</strain>
    </source>
</reference>
<dbReference type="PANTHER" id="PTHR18359:SF0">
    <property type="entry name" value="U3 SMALL NUCLEOLAR RNA-ASSOCIATED PROTEIN 18 HOMOLOG"/>
    <property type="match status" value="1"/>
</dbReference>
<gene>
    <name evidence="8" type="ORF">CAUPRSCDRAFT_5328</name>
    <name evidence="9" type="ORF">CXG81DRAFT_9538</name>
</gene>
<dbReference type="Proteomes" id="UP000274922">
    <property type="component" value="Unassembled WGS sequence"/>
</dbReference>
<comment type="similarity">
    <text evidence="6">Belongs to the WD repeat UTP18 family.</text>
</comment>
<dbReference type="InterPro" id="IPR015943">
    <property type="entry name" value="WD40/YVTN_repeat-like_dom_sf"/>
</dbReference>
<dbReference type="GO" id="GO:0032040">
    <property type="term" value="C:small-subunit processome"/>
    <property type="evidence" value="ECO:0007669"/>
    <property type="project" value="TreeGrafter"/>
</dbReference>
<evidence type="ECO:0000256" key="3">
    <source>
        <dbReference type="ARBA" id="ARBA00022574"/>
    </source>
</evidence>
<evidence type="ECO:0000313" key="10">
    <source>
        <dbReference type="Proteomes" id="UP000268535"/>
    </source>
</evidence>
<dbReference type="PANTHER" id="PTHR18359">
    <property type="entry name" value="WD-REPEAT PROTEIN-RELATED"/>
    <property type="match status" value="1"/>
</dbReference>
<evidence type="ECO:0000313" key="9">
    <source>
        <dbReference type="EMBL" id="RKP03454.1"/>
    </source>
</evidence>
<comment type="subcellular location">
    <subcellularLocation>
        <location evidence="1">Nucleus</location>
        <location evidence="1">Nucleolus</location>
    </subcellularLocation>
</comment>
<keyword evidence="5" id="KW-0539">Nucleus</keyword>
<keyword evidence="11" id="KW-1185">Reference proteome</keyword>
<dbReference type="Pfam" id="PF00400">
    <property type="entry name" value="WD40"/>
    <property type="match status" value="1"/>
</dbReference>
<reference evidence="8" key="3">
    <citation type="submission" date="2018-08" db="EMBL/GenBank/DDBJ databases">
        <title>Leveraging single-cell genomics to expand the Fungal Tree of Life.</title>
        <authorList>
            <consortium name="DOE Joint Genome Institute"/>
            <person name="Ahrendt S.R."/>
            <person name="Quandt C.A."/>
            <person name="Ciobanu D."/>
            <person name="Clum A."/>
            <person name="Salamov A."/>
            <person name="Andreopoulos B."/>
            <person name="Cheng J.-F."/>
            <person name="Woyke T."/>
            <person name="Pelin A."/>
            <person name="Henrissat B."/>
            <person name="Reynolds N."/>
            <person name="Benny G.L."/>
            <person name="Smith M.E."/>
            <person name="James T.Y."/>
            <person name="Grigoriev I.V."/>
        </authorList>
    </citation>
    <scope>NUCLEOTIDE SEQUENCE</scope>
    <source>
        <strain evidence="8">ATCC 52028</strain>
    </source>
</reference>
<dbReference type="InterPro" id="IPR045161">
    <property type="entry name" value="Utp18"/>
</dbReference>
<dbReference type="SUPFAM" id="SSF50978">
    <property type="entry name" value="WD40 repeat-like"/>
    <property type="match status" value="1"/>
</dbReference>
<feature type="region of interest" description="Disordered" evidence="7">
    <location>
        <begin position="1"/>
        <end position="30"/>
    </location>
</feature>
<dbReference type="Proteomes" id="UP000268535">
    <property type="component" value="Unassembled WGS sequence"/>
</dbReference>
<evidence type="ECO:0000313" key="11">
    <source>
        <dbReference type="Proteomes" id="UP000274922"/>
    </source>
</evidence>
<dbReference type="AlphaFoldDB" id="A0A4P9WZS3"/>
<organism evidence="8 10">
    <name type="scientific">Caulochytrium protostelioides</name>
    <dbReference type="NCBI Taxonomy" id="1555241"/>
    <lineage>
        <taxon>Eukaryota</taxon>
        <taxon>Fungi</taxon>
        <taxon>Fungi incertae sedis</taxon>
        <taxon>Chytridiomycota</taxon>
        <taxon>Chytridiomycota incertae sedis</taxon>
        <taxon>Chytridiomycetes</taxon>
        <taxon>Caulochytriales</taxon>
        <taxon>Caulochytriaceae</taxon>
        <taxon>Caulochytrium</taxon>
    </lineage>
</organism>
<name>A0A4P9WZS3_9FUNG</name>
<reference evidence="10 11" key="1">
    <citation type="journal article" date="2018" name="Nat. Microbiol.">
        <title>Leveraging single-cell genomics to expand the fungal tree of life.</title>
        <authorList>
            <person name="Ahrendt S.R."/>
            <person name="Quandt C.A."/>
            <person name="Ciobanu D."/>
            <person name="Clum A."/>
            <person name="Salamov A."/>
            <person name="Andreopoulos B."/>
            <person name="Cheng J.F."/>
            <person name="Woyke T."/>
            <person name="Pelin A."/>
            <person name="Henrissat B."/>
            <person name="Reynolds N.K."/>
            <person name="Benny G.L."/>
            <person name="Smith M.E."/>
            <person name="James T.Y."/>
            <person name="Grigoriev I.V."/>
        </authorList>
    </citation>
    <scope>NUCLEOTIDE SEQUENCE [LARGE SCALE GENOMIC DNA]</scope>
    <source>
        <strain evidence="10 11">ATCC 52028</strain>
    </source>
</reference>
<evidence type="ECO:0000256" key="7">
    <source>
        <dbReference type="SAM" id="MobiDB-lite"/>
    </source>
</evidence>
<dbReference type="GO" id="GO:0034388">
    <property type="term" value="C:Pwp2p-containing subcomplex of 90S preribosome"/>
    <property type="evidence" value="ECO:0007669"/>
    <property type="project" value="TreeGrafter"/>
</dbReference>
<keyword evidence="4" id="KW-0677">Repeat</keyword>
<dbReference type="Gene3D" id="2.130.10.10">
    <property type="entry name" value="YVTN repeat-like/Quinoprotein amine dehydrogenase"/>
    <property type="match status" value="1"/>
</dbReference>
<accession>A0A4P9WZS3</accession>
<evidence type="ECO:0000256" key="2">
    <source>
        <dbReference type="ARBA" id="ARBA00022552"/>
    </source>
</evidence>
<keyword evidence="2" id="KW-0698">rRNA processing</keyword>
<proteinExistence type="inferred from homology"/>
<evidence type="ECO:0000256" key="5">
    <source>
        <dbReference type="ARBA" id="ARBA00023242"/>
    </source>
</evidence>
<dbReference type="EMBL" id="ML014123">
    <property type="protein sequence ID" value="RKP03454.1"/>
    <property type="molecule type" value="Genomic_DNA"/>
</dbReference>
<dbReference type="SMART" id="SM00320">
    <property type="entry name" value="WD40"/>
    <property type="match status" value="5"/>
</dbReference>
<dbReference type="InterPro" id="IPR001680">
    <property type="entry name" value="WD40_rpt"/>
</dbReference>
<protein>
    <submittedName>
        <fullName evidence="8">WD40 repeat-like protein</fullName>
    </submittedName>
</protein>
<dbReference type="EMBL" id="ML009110">
    <property type="protein sequence ID" value="RKO98172.1"/>
    <property type="molecule type" value="Genomic_DNA"/>
</dbReference>
<dbReference type="GO" id="GO:0006364">
    <property type="term" value="P:rRNA processing"/>
    <property type="evidence" value="ECO:0007669"/>
    <property type="project" value="UniProtKB-KW"/>
</dbReference>
<evidence type="ECO:0000256" key="6">
    <source>
        <dbReference type="ARBA" id="ARBA00025767"/>
    </source>
</evidence>
<evidence type="ECO:0000256" key="1">
    <source>
        <dbReference type="ARBA" id="ARBA00004604"/>
    </source>
</evidence>
<dbReference type="InterPro" id="IPR036322">
    <property type="entry name" value="WD40_repeat_dom_sf"/>
</dbReference>
<dbReference type="OrthoDB" id="1935146at2759"/>
<evidence type="ECO:0000256" key="4">
    <source>
        <dbReference type="ARBA" id="ARBA00022737"/>
    </source>
</evidence>